<evidence type="ECO:0000313" key="2">
    <source>
        <dbReference type="EMBL" id="GMR31329.1"/>
    </source>
</evidence>
<evidence type="ECO:0000313" key="3">
    <source>
        <dbReference type="Proteomes" id="UP001328107"/>
    </source>
</evidence>
<feature type="region of interest" description="Disordered" evidence="1">
    <location>
        <begin position="38"/>
        <end position="59"/>
    </location>
</feature>
<dbReference type="Proteomes" id="UP001328107">
    <property type="component" value="Unassembled WGS sequence"/>
</dbReference>
<proteinExistence type="predicted"/>
<keyword evidence="3" id="KW-1185">Reference proteome</keyword>
<protein>
    <submittedName>
        <fullName evidence="2">Uncharacterized protein</fullName>
    </submittedName>
</protein>
<feature type="non-terminal residue" evidence="2">
    <location>
        <position position="1"/>
    </location>
</feature>
<accession>A0AAN4Z111</accession>
<feature type="non-terminal residue" evidence="2">
    <location>
        <position position="128"/>
    </location>
</feature>
<comment type="caution">
    <text evidence="2">The sequence shown here is derived from an EMBL/GenBank/DDBJ whole genome shotgun (WGS) entry which is preliminary data.</text>
</comment>
<reference evidence="3" key="1">
    <citation type="submission" date="2022-10" db="EMBL/GenBank/DDBJ databases">
        <title>Genome assembly of Pristionchus species.</title>
        <authorList>
            <person name="Yoshida K."/>
            <person name="Sommer R.J."/>
        </authorList>
    </citation>
    <scope>NUCLEOTIDE SEQUENCE [LARGE SCALE GENOMIC DNA]</scope>
    <source>
        <strain evidence="3">RS5460</strain>
    </source>
</reference>
<gene>
    <name evidence="2" type="ORF">PMAYCL1PPCAC_01524</name>
</gene>
<dbReference type="AlphaFoldDB" id="A0AAN4Z111"/>
<name>A0AAN4Z111_9BILA</name>
<evidence type="ECO:0000256" key="1">
    <source>
        <dbReference type="SAM" id="MobiDB-lite"/>
    </source>
</evidence>
<dbReference type="EMBL" id="BTRK01000001">
    <property type="protein sequence ID" value="GMR31329.1"/>
    <property type="molecule type" value="Genomic_DNA"/>
</dbReference>
<organism evidence="2 3">
    <name type="scientific">Pristionchus mayeri</name>
    <dbReference type="NCBI Taxonomy" id="1317129"/>
    <lineage>
        <taxon>Eukaryota</taxon>
        <taxon>Metazoa</taxon>
        <taxon>Ecdysozoa</taxon>
        <taxon>Nematoda</taxon>
        <taxon>Chromadorea</taxon>
        <taxon>Rhabditida</taxon>
        <taxon>Rhabditina</taxon>
        <taxon>Diplogasteromorpha</taxon>
        <taxon>Diplogasteroidea</taxon>
        <taxon>Neodiplogasteridae</taxon>
        <taxon>Pristionchus</taxon>
    </lineage>
</organism>
<sequence>NGVRDILDVGDLEEVKEEPVEIKDELIDNLAEFKQEETNADIYSPSTGNARQIDHTHFDEDKTEIEEDIRKRLEVPTNFKPRFNREKIAAMTLLPVTSGNCDFCDDPELPIHLSPKDQTSAQRFFATL</sequence>